<proteinExistence type="predicted"/>
<sequence length="152" mass="15614">MPNGFWYAGGDTHVFESAKPVSAFSKGDLLTLSTSSLSRIATTYASGSDIVGVATSDSIDSIDGLCSYIVPGPDTLFWASAASGIGTAMIPGAEGDVLFDVAEGRYHVDLSSTNSVRAVVMRGSAGVGSVSQSVQSKVLCKLIYHAGNLDLS</sequence>
<dbReference type="AlphaFoldDB" id="X0VII3"/>
<gene>
    <name evidence="1" type="ORF">S01H1_42972</name>
</gene>
<organism evidence="1">
    <name type="scientific">marine sediment metagenome</name>
    <dbReference type="NCBI Taxonomy" id="412755"/>
    <lineage>
        <taxon>unclassified sequences</taxon>
        <taxon>metagenomes</taxon>
        <taxon>ecological metagenomes</taxon>
    </lineage>
</organism>
<accession>X0VII3</accession>
<reference evidence="1" key="1">
    <citation type="journal article" date="2014" name="Front. Microbiol.">
        <title>High frequency of phylogenetically diverse reductive dehalogenase-homologous genes in deep subseafloor sedimentary metagenomes.</title>
        <authorList>
            <person name="Kawai M."/>
            <person name="Futagami T."/>
            <person name="Toyoda A."/>
            <person name="Takaki Y."/>
            <person name="Nishi S."/>
            <person name="Hori S."/>
            <person name="Arai W."/>
            <person name="Tsubouchi T."/>
            <person name="Morono Y."/>
            <person name="Uchiyama I."/>
            <person name="Ito T."/>
            <person name="Fujiyama A."/>
            <person name="Inagaki F."/>
            <person name="Takami H."/>
        </authorList>
    </citation>
    <scope>NUCLEOTIDE SEQUENCE</scope>
    <source>
        <strain evidence="1">Expedition CK06-06</strain>
    </source>
</reference>
<evidence type="ECO:0000313" key="1">
    <source>
        <dbReference type="EMBL" id="GAG10982.1"/>
    </source>
</evidence>
<name>X0VII3_9ZZZZ</name>
<comment type="caution">
    <text evidence="1">The sequence shown here is derived from an EMBL/GenBank/DDBJ whole genome shotgun (WGS) entry which is preliminary data.</text>
</comment>
<dbReference type="EMBL" id="BARS01027351">
    <property type="protein sequence ID" value="GAG10982.1"/>
    <property type="molecule type" value="Genomic_DNA"/>
</dbReference>
<protein>
    <submittedName>
        <fullName evidence="1">Uncharacterized protein</fullName>
    </submittedName>
</protein>